<dbReference type="SFLD" id="SFLDG01063">
    <property type="entry name" value="activating_enzymes__group_1"/>
    <property type="match status" value="1"/>
</dbReference>
<dbReference type="InterPro" id="IPR058240">
    <property type="entry name" value="rSAM_sf"/>
</dbReference>
<evidence type="ECO:0000256" key="2">
    <source>
        <dbReference type="ARBA" id="ARBA00022485"/>
    </source>
</evidence>
<evidence type="ECO:0000256" key="3">
    <source>
        <dbReference type="ARBA" id="ARBA00022691"/>
    </source>
</evidence>
<evidence type="ECO:0000256" key="6">
    <source>
        <dbReference type="ARBA" id="ARBA00023014"/>
    </source>
</evidence>
<dbReference type="Gene3D" id="3.20.20.70">
    <property type="entry name" value="Aldolase class I"/>
    <property type="match status" value="1"/>
</dbReference>
<dbReference type="PANTHER" id="PTHR30352:SF2">
    <property type="entry name" value="ANAEROBIC RIBONUCLEOSIDE-TRIPHOSPHATE REDUCTASE-ACTIVATING PROTEIN"/>
    <property type="match status" value="1"/>
</dbReference>
<sequence length="191" mass="21637">MKDYLYVYMKEPSVRVLGPGNRYVLWVQGCKKNCKGCVAASSHRMEDGTKISIGALAMEIALSDADGLTISGGEPFLQAEELGSLVTQIREIRPMGVIVYTGYRMEELQADDRAADFLKKIDLLIDGEYIRELDDGKSLRGSSNQRVWILTDKYRDYVSEYGTKERETEVFYHGIELHEIGIPKTISNRKE</sequence>
<dbReference type="InterPro" id="IPR013785">
    <property type="entry name" value="Aldolase_TIM"/>
</dbReference>
<dbReference type="PANTHER" id="PTHR30352">
    <property type="entry name" value="PYRUVATE FORMATE-LYASE-ACTIVATING ENZYME"/>
    <property type="match status" value="1"/>
</dbReference>
<keyword evidence="3" id="KW-0949">S-adenosyl-L-methionine</keyword>
<proteinExistence type="predicted"/>
<reference evidence="7" key="1">
    <citation type="journal article" date="2021" name="PeerJ">
        <title>Extensive microbial diversity within the chicken gut microbiome revealed by metagenomics and culture.</title>
        <authorList>
            <person name="Gilroy R."/>
            <person name="Ravi A."/>
            <person name="Getino M."/>
            <person name="Pursley I."/>
            <person name="Horton D.L."/>
            <person name="Alikhan N.F."/>
            <person name="Baker D."/>
            <person name="Gharbi K."/>
            <person name="Hall N."/>
            <person name="Watson M."/>
            <person name="Adriaenssens E.M."/>
            <person name="Foster-Nyarko E."/>
            <person name="Jarju S."/>
            <person name="Secka A."/>
            <person name="Antonio M."/>
            <person name="Oren A."/>
            <person name="Chaudhuri R.R."/>
            <person name="La Ragione R."/>
            <person name="Hildebrand F."/>
            <person name="Pallen M.J."/>
        </authorList>
    </citation>
    <scope>NUCLEOTIDE SEQUENCE</scope>
    <source>
        <strain evidence="7">CHK185-5351</strain>
    </source>
</reference>
<evidence type="ECO:0000256" key="5">
    <source>
        <dbReference type="ARBA" id="ARBA00023004"/>
    </source>
</evidence>
<dbReference type="SFLD" id="SFLDG01066">
    <property type="entry name" value="organic_radical-activating_enz"/>
    <property type="match status" value="1"/>
</dbReference>
<dbReference type="AlphaFoldDB" id="A0A9D2N840"/>
<dbReference type="GO" id="GO:0051539">
    <property type="term" value="F:4 iron, 4 sulfur cluster binding"/>
    <property type="evidence" value="ECO:0007669"/>
    <property type="project" value="UniProtKB-KW"/>
</dbReference>
<evidence type="ECO:0000313" key="7">
    <source>
        <dbReference type="EMBL" id="HJC14794.1"/>
    </source>
</evidence>
<dbReference type="SUPFAM" id="SSF102114">
    <property type="entry name" value="Radical SAM enzymes"/>
    <property type="match status" value="1"/>
</dbReference>
<evidence type="ECO:0000313" key="8">
    <source>
        <dbReference type="Proteomes" id="UP000823849"/>
    </source>
</evidence>
<name>A0A9D2N840_9FIRM</name>
<gene>
    <name evidence="7" type="ORF">H9705_03040</name>
</gene>
<dbReference type="GO" id="GO:0043365">
    <property type="term" value="F:[formate-C-acetyltransferase]-activating enzyme activity"/>
    <property type="evidence" value="ECO:0007669"/>
    <property type="project" value="InterPro"/>
</dbReference>
<accession>A0A9D2N840</accession>
<dbReference type="Pfam" id="PF13353">
    <property type="entry name" value="Fer4_12"/>
    <property type="match status" value="1"/>
</dbReference>
<dbReference type="SFLD" id="SFLDF00299">
    <property type="entry name" value="anaerobic_ribonucleoside-triph"/>
    <property type="match status" value="1"/>
</dbReference>
<keyword evidence="5" id="KW-0408">Iron</keyword>
<comment type="caution">
    <text evidence="7">The sequence shown here is derived from an EMBL/GenBank/DDBJ whole genome shotgun (WGS) entry which is preliminary data.</text>
</comment>
<reference evidence="7" key="2">
    <citation type="submission" date="2021-04" db="EMBL/GenBank/DDBJ databases">
        <authorList>
            <person name="Gilroy R."/>
        </authorList>
    </citation>
    <scope>NUCLEOTIDE SEQUENCE</scope>
    <source>
        <strain evidence="7">CHK185-5351</strain>
    </source>
</reference>
<protein>
    <submittedName>
        <fullName evidence="7">Radical SAM protein</fullName>
    </submittedName>
</protein>
<dbReference type="EMBL" id="DWWU01000012">
    <property type="protein sequence ID" value="HJC14794.1"/>
    <property type="molecule type" value="Genomic_DNA"/>
</dbReference>
<comment type="cofactor">
    <cofactor evidence="1">
        <name>[4Fe-4S] cluster</name>
        <dbReference type="ChEBI" id="CHEBI:49883"/>
    </cofactor>
</comment>
<evidence type="ECO:0000256" key="1">
    <source>
        <dbReference type="ARBA" id="ARBA00001966"/>
    </source>
</evidence>
<dbReference type="GO" id="GO:0004748">
    <property type="term" value="F:ribonucleoside-diphosphate reductase activity, thioredoxin disulfide as acceptor"/>
    <property type="evidence" value="ECO:0007669"/>
    <property type="project" value="TreeGrafter"/>
</dbReference>
<dbReference type="SFLD" id="SFLDS00029">
    <property type="entry name" value="Radical_SAM"/>
    <property type="match status" value="1"/>
</dbReference>
<dbReference type="InterPro" id="IPR012837">
    <property type="entry name" value="NrdG"/>
</dbReference>
<keyword evidence="2" id="KW-0004">4Fe-4S</keyword>
<evidence type="ECO:0000256" key="4">
    <source>
        <dbReference type="ARBA" id="ARBA00022723"/>
    </source>
</evidence>
<dbReference type="InterPro" id="IPR034457">
    <property type="entry name" value="Organic_radical-activating"/>
</dbReference>
<keyword evidence="4" id="KW-0479">Metal-binding</keyword>
<dbReference type="Proteomes" id="UP000823849">
    <property type="component" value="Unassembled WGS sequence"/>
</dbReference>
<dbReference type="InterPro" id="IPR007197">
    <property type="entry name" value="rSAM"/>
</dbReference>
<organism evidence="7 8">
    <name type="scientific">Candidatus Fusicatenibacter intestinigallinarum</name>
    <dbReference type="NCBI Taxonomy" id="2838598"/>
    <lineage>
        <taxon>Bacteria</taxon>
        <taxon>Bacillati</taxon>
        <taxon>Bacillota</taxon>
        <taxon>Clostridia</taxon>
        <taxon>Lachnospirales</taxon>
        <taxon>Lachnospiraceae</taxon>
        <taxon>Fusicatenibacter</taxon>
    </lineage>
</organism>
<keyword evidence="6" id="KW-0411">Iron-sulfur</keyword>
<dbReference type="GO" id="GO:0046872">
    <property type="term" value="F:metal ion binding"/>
    <property type="evidence" value="ECO:0007669"/>
    <property type="project" value="UniProtKB-KW"/>
</dbReference>